<keyword evidence="5" id="KW-0134">Cell wall</keyword>
<keyword evidence="6" id="KW-0378">Hydrolase</keyword>
<dbReference type="CDD" id="cd15798">
    <property type="entry name" value="PMEI-like_3"/>
    <property type="match status" value="1"/>
</dbReference>
<evidence type="ECO:0000256" key="6">
    <source>
        <dbReference type="ARBA" id="ARBA00022801"/>
    </source>
</evidence>
<feature type="chain" id="PRO_5047082544" description="Pectinesterase inhibitor domain-containing protein" evidence="8">
    <location>
        <begin position="25"/>
        <end position="333"/>
    </location>
</feature>
<protein>
    <recommendedName>
        <fullName evidence="9">Pectinesterase inhibitor domain-containing protein</fullName>
    </recommendedName>
</protein>
<evidence type="ECO:0000256" key="5">
    <source>
        <dbReference type="ARBA" id="ARBA00022512"/>
    </source>
</evidence>
<dbReference type="InterPro" id="IPR006501">
    <property type="entry name" value="Pectinesterase_inhib_dom"/>
</dbReference>
<keyword evidence="7" id="KW-0063">Aspartyl esterase</keyword>
<evidence type="ECO:0000256" key="3">
    <source>
        <dbReference type="ARBA" id="ARBA00006027"/>
    </source>
</evidence>
<keyword evidence="8" id="KW-0732">Signal</keyword>
<evidence type="ECO:0000256" key="2">
    <source>
        <dbReference type="ARBA" id="ARBA00005184"/>
    </source>
</evidence>
<dbReference type="Pfam" id="PF04043">
    <property type="entry name" value="PMEI"/>
    <property type="match status" value="1"/>
</dbReference>
<dbReference type="PANTHER" id="PTHR31707">
    <property type="entry name" value="PECTINESTERASE"/>
    <property type="match status" value="1"/>
</dbReference>
<dbReference type="SUPFAM" id="SSF51126">
    <property type="entry name" value="Pectin lyase-like"/>
    <property type="match status" value="1"/>
</dbReference>
<evidence type="ECO:0000256" key="7">
    <source>
        <dbReference type="ARBA" id="ARBA00023085"/>
    </source>
</evidence>
<dbReference type="SMART" id="SM00856">
    <property type="entry name" value="PMEI"/>
    <property type="match status" value="1"/>
</dbReference>
<evidence type="ECO:0000256" key="4">
    <source>
        <dbReference type="ARBA" id="ARBA00007786"/>
    </source>
</evidence>
<name>A0ABP0YBR9_9ROSI</name>
<comment type="subcellular location">
    <subcellularLocation>
        <location evidence="1">Secreted</location>
        <location evidence="1">Cell wall</location>
    </subcellularLocation>
</comment>
<dbReference type="Pfam" id="PF01095">
    <property type="entry name" value="Pectinesterase"/>
    <property type="match status" value="1"/>
</dbReference>
<keyword evidence="5" id="KW-0964">Secreted</keyword>
<reference evidence="10 11" key="1">
    <citation type="submission" date="2024-03" db="EMBL/GenBank/DDBJ databases">
        <authorList>
            <person name="Gkanogiannis A."/>
            <person name="Becerra Lopez-Lavalle L."/>
        </authorList>
    </citation>
    <scope>NUCLEOTIDE SEQUENCE [LARGE SCALE GENOMIC DNA]</scope>
</reference>
<feature type="domain" description="Pectinesterase inhibitor" evidence="9">
    <location>
        <begin position="22"/>
        <end position="172"/>
    </location>
</feature>
<evidence type="ECO:0000256" key="1">
    <source>
        <dbReference type="ARBA" id="ARBA00004191"/>
    </source>
</evidence>
<evidence type="ECO:0000313" key="10">
    <source>
        <dbReference type="EMBL" id="CAK9316295.1"/>
    </source>
</evidence>
<dbReference type="EMBL" id="OZ021736">
    <property type="protein sequence ID" value="CAK9316295.1"/>
    <property type="molecule type" value="Genomic_DNA"/>
</dbReference>
<organism evidence="10 11">
    <name type="scientific">Citrullus colocynthis</name>
    <name type="common">colocynth</name>
    <dbReference type="NCBI Taxonomy" id="252529"/>
    <lineage>
        <taxon>Eukaryota</taxon>
        <taxon>Viridiplantae</taxon>
        <taxon>Streptophyta</taxon>
        <taxon>Embryophyta</taxon>
        <taxon>Tracheophyta</taxon>
        <taxon>Spermatophyta</taxon>
        <taxon>Magnoliopsida</taxon>
        <taxon>eudicotyledons</taxon>
        <taxon>Gunneridae</taxon>
        <taxon>Pentapetalae</taxon>
        <taxon>rosids</taxon>
        <taxon>fabids</taxon>
        <taxon>Cucurbitales</taxon>
        <taxon>Cucurbitaceae</taxon>
        <taxon>Benincaseae</taxon>
        <taxon>Citrullus</taxon>
    </lineage>
</organism>
<dbReference type="InterPro" id="IPR000070">
    <property type="entry name" value="Pectinesterase_cat"/>
</dbReference>
<evidence type="ECO:0000259" key="9">
    <source>
        <dbReference type="SMART" id="SM00856"/>
    </source>
</evidence>
<sequence length="333" mass="36333">MASSNPISLLTFLTFLFLLSSSSSAVVPTAEICQSTASPSFCNSFLPNSPASVHSHCRFTLRNALHHAHAFLALVDSHLSLFPSLSALHDCRGLAEANLDFISQTFSIVNSTAMVLPYYQAHEMVSLMSAMITNEDTCYDGLTGLGSALGLVDKVLEAISFDRKLYSLYLSLFKMGWVSEDMKAPMLPNMNHFGVGKGQLKLKMSPKDQAYYERLVHRKRPAAARRLLQTNYQDDGILINGMVAVDQNGAYDFTTISDAIAVAPNKSAVADGYFLIFVTAGIYNESVVVPKYKRYVLMIGEGNNQTIITGNKNVIDGSTTFNSATVGELLKNP</sequence>
<dbReference type="Gene3D" id="1.20.140.40">
    <property type="entry name" value="Invertase/pectin methylesterase inhibitor family protein"/>
    <property type="match status" value="1"/>
</dbReference>
<dbReference type="SUPFAM" id="SSF101148">
    <property type="entry name" value="Plant invertase/pectin methylesterase inhibitor"/>
    <property type="match status" value="1"/>
</dbReference>
<accession>A0ABP0YBR9</accession>
<evidence type="ECO:0000313" key="11">
    <source>
        <dbReference type="Proteomes" id="UP001642487"/>
    </source>
</evidence>
<proteinExistence type="inferred from homology"/>
<dbReference type="InterPro" id="IPR035513">
    <property type="entry name" value="Invertase/methylesterase_inhib"/>
</dbReference>
<dbReference type="InterPro" id="IPR012334">
    <property type="entry name" value="Pectin_lyas_fold"/>
</dbReference>
<feature type="signal peptide" evidence="8">
    <location>
        <begin position="1"/>
        <end position="24"/>
    </location>
</feature>
<evidence type="ECO:0000256" key="8">
    <source>
        <dbReference type="SAM" id="SignalP"/>
    </source>
</evidence>
<comment type="similarity">
    <text evidence="3">In the N-terminal section; belongs to the PMEI family.</text>
</comment>
<keyword evidence="11" id="KW-1185">Reference proteome</keyword>
<comment type="similarity">
    <text evidence="4">In the C-terminal section; belongs to the pectinesterase family.</text>
</comment>
<dbReference type="Gene3D" id="2.160.20.10">
    <property type="entry name" value="Single-stranded right-handed beta-helix, Pectin lyase-like"/>
    <property type="match status" value="1"/>
</dbReference>
<gene>
    <name evidence="10" type="ORF">CITCOLO1_LOCUS8155</name>
</gene>
<dbReference type="InterPro" id="IPR011050">
    <property type="entry name" value="Pectin_lyase_fold/virulence"/>
</dbReference>
<dbReference type="Proteomes" id="UP001642487">
    <property type="component" value="Chromosome 2"/>
</dbReference>
<comment type="pathway">
    <text evidence="2">Glycan metabolism; pectin degradation; 2-dehydro-3-deoxy-D-gluconate from pectin: step 1/5.</text>
</comment>